<evidence type="ECO:0000256" key="1">
    <source>
        <dbReference type="SAM" id="MobiDB-lite"/>
    </source>
</evidence>
<dbReference type="AlphaFoldDB" id="A0A081EUV1"/>
<reference evidence="2 3" key="1">
    <citation type="journal article" date="2015" name="Genome Announc.">
        <title>Draft genome sequence of a Halorubrum H3 strain isolated from the burlinskoye salt lake (Altai Krai, Russia).</title>
        <authorList>
            <person name="Rozanov A.S."/>
            <person name="Bryanskaya A.V."/>
            <person name="Malup T.K."/>
            <person name="Kotenko A.V."/>
            <person name="Peltek S.E."/>
        </authorList>
    </citation>
    <scope>NUCLEOTIDE SEQUENCE [LARGE SCALE GENOMIC DNA]</scope>
    <source>
        <strain evidence="2 3">H3</strain>
    </source>
</reference>
<comment type="caution">
    <text evidence="2">The sequence shown here is derived from an EMBL/GenBank/DDBJ whole genome shotgun (WGS) entry which is preliminary data.</text>
</comment>
<sequence length="227" mass="25644">MVSEAAIPLSVRRGEKVLAKSAGKGSKDIYHTRACHVVRSCDGLIERTPRYVEDRDYEECQFCEDPETVVRNSMKSSQSDDLEPLVDSREVALEATLGEKLNLTMLDRDGYACEWAVIDTEEPTTWEAPTGDSWQTRRIRISQKMNGSDHYSECELVVAADEIRLEDPPVKSRSAQPYAPSWRIESVGAVGRVSPSTYAQLQGRQEQENARPEGDDTWRRYQRGETA</sequence>
<feature type="region of interest" description="Disordered" evidence="1">
    <location>
        <begin position="198"/>
        <end position="227"/>
    </location>
</feature>
<gene>
    <name evidence="2" type="ORF">FK85_05540</name>
</gene>
<name>A0A081EUV1_9EURY</name>
<dbReference type="Proteomes" id="UP000053331">
    <property type="component" value="Unassembled WGS sequence"/>
</dbReference>
<dbReference type="EMBL" id="JNFH02000089">
    <property type="protein sequence ID" value="KDS91189.1"/>
    <property type="molecule type" value="Genomic_DNA"/>
</dbReference>
<keyword evidence="3" id="KW-1185">Reference proteome</keyword>
<accession>A0A081EUV1</accession>
<organism evidence="2 3">
    <name type="scientific">Halorubrum saccharovorum</name>
    <dbReference type="NCBI Taxonomy" id="2248"/>
    <lineage>
        <taxon>Archaea</taxon>
        <taxon>Methanobacteriati</taxon>
        <taxon>Methanobacteriota</taxon>
        <taxon>Stenosarchaea group</taxon>
        <taxon>Halobacteria</taxon>
        <taxon>Halobacteriales</taxon>
        <taxon>Haloferacaceae</taxon>
        <taxon>Halorubrum</taxon>
    </lineage>
</organism>
<protein>
    <submittedName>
        <fullName evidence="2">Uncharacterized protein</fullName>
    </submittedName>
</protein>
<proteinExistence type="predicted"/>
<evidence type="ECO:0000313" key="3">
    <source>
        <dbReference type="Proteomes" id="UP000053331"/>
    </source>
</evidence>
<feature type="compositionally biased region" description="Basic and acidic residues" evidence="1">
    <location>
        <begin position="205"/>
        <end position="227"/>
    </location>
</feature>
<evidence type="ECO:0000313" key="2">
    <source>
        <dbReference type="EMBL" id="KDS91189.1"/>
    </source>
</evidence>